<reference evidence="2 3" key="1">
    <citation type="submission" date="2016-07" db="EMBL/GenBank/DDBJ databases">
        <title>Complete genome sequence of the Lentzea guizhouensis DHS C013.</title>
        <authorList>
            <person name="Cao C."/>
        </authorList>
    </citation>
    <scope>NUCLEOTIDE SEQUENCE [LARGE SCALE GENOMIC DNA]</scope>
    <source>
        <strain evidence="2 3">DHS C013</strain>
    </source>
</reference>
<dbReference type="RefSeq" id="WP_065913911.1">
    <property type="nucleotide sequence ID" value="NZ_CP016793.1"/>
</dbReference>
<organism evidence="2 3">
    <name type="scientific">Lentzea guizhouensis</name>
    <dbReference type="NCBI Taxonomy" id="1586287"/>
    <lineage>
        <taxon>Bacteria</taxon>
        <taxon>Bacillati</taxon>
        <taxon>Actinomycetota</taxon>
        <taxon>Actinomycetes</taxon>
        <taxon>Pseudonocardiales</taxon>
        <taxon>Pseudonocardiaceae</taxon>
        <taxon>Lentzea</taxon>
    </lineage>
</organism>
<dbReference type="SUPFAM" id="SSF55729">
    <property type="entry name" value="Acyl-CoA N-acyltransferases (Nat)"/>
    <property type="match status" value="1"/>
</dbReference>
<gene>
    <name evidence="2" type="ORF">BBK82_04805</name>
</gene>
<dbReference type="Proteomes" id="UP000093053">
    <property type="component" value="Chromosome"/>
</dbReference>
<name>A0A1B2HCQ8_9PSEU</name>
<accession>A0A1B2HCQ8</accession>
<keyword evidence="3" id="KW-1185">Reference proteome</keyword>
<dbReference type="PROSITE" id="PS51186">
    <property type="entry name" value="GNAT"/>
    <property type="match status" value="1"/>
</dbReference>
<dbReference type="EMBL" id="CP016793">
    <property type="protein sequence ID" value="ANZ35501.1"/>
    <property type="molecule type" value="Genomic_DNA"/>
</dbReference>
<dbReference type="OrthoDB" id="4966223at2"/>
<dbReference type="KEGG" id="led:BBK82_04805"/>
<evidence type="ECO:0000259" key="1">
    <source>
        <dbReference type="PROSITE" id="PS51186"/>
    </source>
</evidence>
<dbReference type="InterPro" id="IPR000182">
    <property type="entry name" value="GNAT_dom"/>
</dbReference>
<dbReference type="Gene3D" id="3.40.630.30">
    <property type="match status" value="1"/>
</dbReference>
<evidence type="ECO:0000313" key="3">
    <source>
        <dbReference type="Proteomes" id="UP000093053"/>
    </source>
</evidence>
<dbReference type="InterPro" id="IPR016181">
    <property type="entry name" value="Acyl_CoA_acyltransferase"/>
</dbReference>
<evidence type="ECO:0000313" key="2">
    <source>
        <dbReference type="EMBL" id="ANZ35501.1"/>
    </source>
</evidence>
<sequence length="217" mass="23681">MNHIGTLVERWHRGWIAADGLTSEHRDGRLVVHVGRPHRKHEWLATDETEVAALAEHVAATQEPNWLSVPTSDPAKVIAEVERAGLVVARPDETFMRRALAGHPEPVLPAGYAVVVTRDPVIHVRVLADGEPAASGLMAVVGEDAVAHRIETAAEHRRRGLGGFVMGRLVAEALKERARTGLLFSSADGVHLYRSLGWERISDLVVARNEAAERLSP</sequence>
<protein>
    <recommendedName>
        <fullName evidence="1">N-acetyltransferase domain-containing protein</fullName>
    </recommendedName>
</protein>
<proteinExistence type="predicted"/>
<dbReference type="GO" id="GO:0016747">
    <property type="term" value="F:acyltransferase activity, transferring groups other than amino-acyl groups"/>
    <property type="evidence" value="ECO:0007669"/>
    <property type="project" value="InterPro"/>
</dbReference>
<dbReference type="Pfam" id="PF00583">
    <property type="entry name" value="Acetyltransf_1"/>
    <property type="match status" value="1"/>
</dbReference>
<feature type="domain" description="N-acetyltransferase" evidence="1">
    <location>
        <begin position="86"/>
        <end position="217"/>
    </location>
</feature>
<dbReference type="STRING" id="1586287.BBK82_04805"/>
<dbReference type="AlphaFoldDB" id="A0A1B2HCQ8"/>